<evidence type="ECO:0000256" key="4">
    <source>
        <dbReference type="PROSITE-ProRule" id="PRU00196"/>
    </source>
</evidence>
<reference evidence="6 7" key="1">
    <citation type="submission" date="2019-07" db="EMBL/GenBank/DDBJ databases">
        <title>Draft genome assembly of a fouling barnacle, Amphibalanus amphitrite (Darwin, 1854): The first reference genome for Thecostraca.</title>
        <authorList>
            <person name="Kim W."/>
        </authorList>
    </citation>
    <scope>NUCLEOTIDE SEQUENCE [LARGE SCALE GENOMIC DNA]</scope>
    <source>
        <strain evidence="6">SNU_AA5</strain>
        <tissue evidence="6">Soma without cirri and trophi</tissue>
    </source>
</reference>
<dbReference type="Pfam" id="PF00530">
    <property type="entry name" value="SRCR"/>
    <property type="match status" value="1"/>
</dbReference>
<evidence type="ECO:0000313" key="7">
    <source>
        <dbReference type="Proteomes" id="UP000440578"/>
    </source>
</evidence>
<protein>
    <submittedName>
        <fullName evidence="6">Putative DMBT1-like protein</fullName>
    </submittedName>
</protein>
<sequence length="170" mass="18609">MEMVKFEETCPADQWLSPDDECLTAVTFGGECSYDEECALTNPNFICPDDRCGERYCPATTAGNHEFRLAGGDAACRTGRVEVRPLGGDVWGQVCDDDWGNVDATVFCRSIGLTSGEAILGSRHWYVTGAVFRMDNVQCTGDENHLLECPYNGWNEHNCADSEVASVTCS</sequence>
<dbReference type="EMBL" id="VIIS01001999">
    <property type="protein sequence ID" value="KAF0289835.1"/>
    <property type="molecule type" value="Genomic_DNA"/>
</dbReference>
<keyword evidence="7" id="KW-1185">Reference proteome</keyword>
<accession>A0A6A4V7Z1</accession>
<comment type="caution">
    <text evidence="6">The sequence shown here is derived from an EMBL/GenBank/DDBJ whole genome shotgun (WGS) entry which is preliminary data.</text>
</comment>
<dbReference type="AlphaFoldDB" id="A0A6A4V7Z1"/>
<keyword evidence="3 4" id="KW-1015">Disulfide bond</keyword>
<feature type="disulfide bond" evidence="4">
    <location>
        <begin position="139"/>
        <end position="149"/>
    </location>
</feature>
<dbReference type="FunFam" id="3.10.250.10:FF:000001">
    <property type="entry name" value="Lysyl oxidase 4 isoform X1"/>
    <property type="match status" value="1"/>
</dbReference>
<evidence type="ECO:0000313" key="6">
    <source>
        <dbReference type="EMBL" id="KAF0289835.1"/>
    </source>
</evidence>
<dbReference type="SMART" id="SM00202">
    <property type="entry name" value="SR"/>
    <property type="match status" value="1"/>
</dbReference>
<dbReference type="GO" id="GO:0016020">
    <property type="term" value="C:membrane"/>
    <property type="evidence" value="ECO:0007669"/>
    <property type="project" value="InterPro"/>
</dbReference>
<feature type="domain" description="SRCR" evidence="5">
    <location>
        <begin position="67"/>
        <end position="170"/>
    </location>
</feature>
<dbReference type="InterPro" id="IPR001190">
    <property type="entry name" value="SRCR"/>
</dbReference>
<gene>
    <name evidence="6" type="primary">DMBTL</name>
    <name evidence="6" type="ORF">FJT64_011945</name>
</gene>
<feature type="disulfide bond" evidence="4">
    <location>
        <begin position="108"/>
        <end position="169"/>
    </location>
</feature>
<organism evidence="6 7">
    <name type="scientific">Amphibalanus amphitrite</name>
    <name type="common">Striped barnacle</name>
    <name type="synonym">Balanus amphitrite</name>
    <dbReference type="NCBI Taxonomy" id="1232801"/>
    <lineage>
        <taxon>Eukaryota</taxon>
        <taxon>Metazoa</taxon>
        <taxon>Ecdysozoa</taxon>
        <taxon>Arthropoda</taxon>
        <taxon>Crustacea</taxon>
        <taxon>Multicrustacea</taxon>
        <taxon>Cirripedia</taxon>
        <taxon>Thoracica</taxon>
        <taxon>Thoracicalcarea</taxon>
        <taxon>Balanomorpha</taxon>
        <taxon>Balanoidea</taxon>
        <taxon>Balanidae</taxon>
        <taxon>Amphibalaninae</taxon>
        <taxon>Amphibalanus</taxon>
    </lineage>
</organism>
<proteinExistence type="predicted"/>
<dbReference type="InterPro" id="IPR036772">
    <property type="entry name" value="SRCR-like_dom_sf"/>
</dbReference>
<keyword evidence="1" id="KW-0732">Signal</keyword>
<dbReference type="SUPFAM" id="SSF56487">
    <property type="entry name" value="SRCR-like"/>
    <property type="match status" value="1"/>
</dbReference>
<evidence type="ECO:0000256" key="3">
    <source>
        <dbReference type="ARBA" id="ARBA00023157"/>
    </source>
</evidence>
<feature type="disulfide bond" evidence="4">
    <location>
        <begin position="95"/>
        <end position="159"/>
    </location>
</feature>
<keyword evidence="2" id="KW-0677">Repeat</keyword>
<dbReference type="PROSITE" id="PS50287">
    <property type="entry name" value="SRCR_2"/>
    <property type="match status" value="1"/>
</dbReference>
<dbReference type="PRINTS" id="PR00258">
    <property type="entry name" value="SPERACTRCPTR"/>
</dbReference>
<dbReference type="Proteomes" id="UP000440578">
    <property type="component" value="Unassembled WGS sequence"/>
</dbReference>
<dbReference type="OrthoDB" id="6477838at2759"/>
<dbReference type="PANTHER" id="PTHR19331">
    <property type="entry name" value="SCAVENGER RECEPTOR DOMAIN-CONTAINING"/>
    <property type="match status" value="1"/>
</dbReference>
<evidence type="ECO:0000256" key="1">
    <source>
        <dbReference type="ARBA" id="ARBA00022729"/>
    </source>
</evidence>
<name>A0A6A4V7Z1_AMPAM</name>
<dbReference type="Gene3D" id="3.10.250.10">
    <property type="entry name" value="SRCR-like domain"/>
    <property type="match status" value="1"/>
</dbReference>
<evidence type="ECO:0000259" key="5">
    <source>
        <dbReference type="PROSITE" id="PS50287"/>
    </source>
</evidence>
<evidence type="ECO:0000256" key="2">
    <source>
        <dbReference type="ARBA" id="ARBA00022737"/>
    </source>
</evidence>